<organism evidence="2">
    <name type="scientific">viral metagenome</name>
    <dbReference type="NCBI Taxonomy" id="1070528"/>
    <lineage>
        <taxon>unclassified sequences</taxon>
        <taxon>metagenomes</taxon>
        <taxon>organismal metagenomes</taxon>
    </lineage>
</organism>
<accession>A0A6C0EYR6</accession>
<evidence type="ECO:0000256" key="1">
    <source>
        <dbReference type="SAM" id="MobiDB-lite"/>
    </source>
</evidence>
<protein>
    <submittedName>
        <fullName evidence="2">Uncharacterized protein</fullName>
    </submittedName>
</protein>
<reference evidence="2" key="1">
    <citation type="journal article" date="2020" name="Nature">
        <title>Giant virus diversity and host interactions through global metagenomics.</title>
        <authorList>
            <person name="Schulz F."/>
            <person name="Roux S."/>
            <person name="Paez-Espino D."/>
            <person name="Jungbluth S."/>
            <person name="Walsh D.A."/>
            <person name="Denef V.J."/>
            <person name="McMahon K.D."/>
            <person name="Konstantinidis K.T."/>
            <person name="Eloe-Fadrosh E.A."/>
            <person name="Kyrpides N.C."/>
            <person name="Woyke T."/>
        </authorList>
    </citation>
    <scope>NUCLEOTIDE SEQUENCE</scope>
    <source>
        <strain evidence="2">GVMAG-M-3300009161-52</strain>
    </source>
</reference>
<feature type="region of interest" description="Disordered" evidence="1">
    <location>
        <begin position="1"/>
        <end position="21"/>
    </location>
</feature>
<sequence>MVVKTRKYLKSKKNKTQKKNKTLRKNKIMKGGSMGEYATANANAILDPNSQLYKIFHLFSRANQQTSIGNQIFPRIVKDKEKAGKELNKILINPNNTIYNYINELISSNPIKPEHRDKIVNFLRSHYNMDTRQELSMPHFEILLNESLYQVNRGIFHGDY</sequence>
<dbReference type="AlphaFoldDB" id="A0A6C0EYR6"/>
<name>A0A6C0EYR6_9ZZZZ</name>
<evidence type="ECO:0000313" key="2">
    <source>
        <dbReference type="EMBL" id="QHT34178.1"/>
    </source>
</evidence>
<proteinExistence type="predicted"/>
<dbReference type="EMBL" id="MN738989">
    <property type="protein sequence ID" value="QHT34178.1"/>
    <property type="molecule type" value="Genomic_DNA"/>
</dbReference>